<name>A0A834Y5F6_APHGI</name>
<gene>
    <name evidence="2" type="ORF">HCN44_009615</name>
</gene>
<dbReference type="EMBL" id="JACMRX010000001">
    <property type="protein sequence ID" value="KAF7998217.1"/>
    <property type="molecule type" value="Genomic_DNA"/>
</dbReference>
<protein>
    <recommendedName>
        <fullName evidence="4">Odorant-binding protein</fullName>
    </recommendedName>
</protein>
<dbReference type="AlphaFoldDB" id="A0A834Y5F6"/>
<keyword evidence="1" id="KW-0732">Signal</keyword>
<comment type="caution">
    <text evidence="2">The sequence shown here is derived from an EMBL/GenBank/DDBJ whole genome shotgun (WGS) entry which is preliminary data.</text>
</comment>
<evidence type="ECO:0000256" key="1">
    <source>
        <dbReference type="SAM" id="SignalP"/>
    </source>
</evidence>
<organism evidence="2 3">
    <name type="scientific">Aphidius gifuensis</name>
    <name type="common">Parasitoid wasp</name>
    <dbReference type="NCBI Taxonomy" id="684658"/>
    <lineage>
        <taxon>Eukaryota</taxon>
        <taxon>Metazoa</taxon>
        <taxon>Ecdysozoa</taxon>
        <taxon>Arthropoda</taxon>
        <taxon>Hexapoda</taxon>
        <taxon>Insecta</taxon>
        <taxon>Pterygota</taxon>
        <taxon>Neoptera</taxon>
        <taxon>Endopterygota</taxon>
        <taxon>Hymenoptera</taxon>
        <taxon>Apocrita</taxon>
        <taxon>Ichneumonoidea</taxon>
        <taxon>Braconidae</taxon>
        <taxon>Aphidiinae</taxon>
        <taxon>Aphidius</taxon>
    </lineage>
</organism>
<sequence>MKGVIKILICLVILSSTVNALIHKRNRRSDELSGEFDSLTLSNFYEAESKTLEKITIQQTRYFTKLYEHVFSSNSKLNNNPLSGNDMCVEKLKNQMVEGLIYGMNKNNECLEKEKTSIGNSLYSKIWSSETQSIFINCFNRVLSYSKIKNCIDTYPRDEIISQTYNDIIDSLKKNNESAMINLNNCVENTAVEINNTINDALFKITLCPKQKIISYDPNSEEPNSYITLEALKEKRDLADLHDIWKSKIPKLRSTKYDTTNKITTKAISNFREIVHAMESDGKNGTCCLEKSEKKINNANENIVNELDECFKNASLHFDDFINMQLLNDENLKSSFKNCYENDPTIESILKCIDNTDKTEEQKQLYNNTQNTMEEKNNELKLSMHKCLENKLKIFQKLVISEYVGFNKCILSQTSDKCEDSSQ</sequence>
<evidence type="ECO:0008006" key="4">
    <source>
        <dbReference type="Google" id="ProtNLM"/>
    </source>
</evidence>
<evidence type="ECO:0000313" key="3">
    <source>
        <dbReference type="Proteomes" id="UP000639338"/>
    </source>
</evidence>
<feature type="chain" id="PRO_5032393903" description="Odorant-binding protein" evidence="1">
    <location>
        <begin position="21"/>
        <end position="423"/>
    </location>
</feature>
<feature type="signal peptide" evidence="1">
    <location>
        <begin position="1"/>
        <end position="20"/>
    </location>
</feature>
<keyword evidence="3" id="KW-1185">Reference proteome</keyword>
<reference evidence="2 3" key="1">
    <citation type="submission" date="2020-08" db="EMBL/GenBank/DDBJ databases">
        <title>Aphidius gifuensis genome sequencing and assembly.</title>
        <authorList>
            <person name="Du Z."/>
        </authorList>
    </citation>
    <scope>NUCLEOTIDE SEQUENCE [LARGE SCALE GENOMIC DNA]</scope>
    <source>
        <strain evidence="2">YNYX2018</strain>
        <tissue evidence="2">Adults</tissue>
    </source>
</reference>
<proteinExistence type="predicted"/>
<evidence type="ECO:0000313" key="2">
    <source>
        <dbReference type="EMBL" id="KAF7998217.1"/>
    </source>
</evidence>
<dbReference type="Proteomes" id="UP000639338">
    <property type="component" value="Unassembled WGS sequence"/>
</dbReference>
<accession>A0A834Y5F6</accession>